<gene>
    <name evidence="2" type="ORF">PPRIM_AZ9-3.1.T1600056</name>
</gene>
<evidence type="ECO:0000313" key="3">
    <source>
        <dbReference type="Proteomes" id="UP000688137"/>
    </source>
</evidence>
<organism evidence="2 3">
    <name type="scientific">Paramecium primaurelia</name>
    <dbReference type="NCBI Taxonomy" id="5886"/>
    <lineage>
        <taxon>Eukaryota</taxon>
        <taxon>Sar</taxon>
        <taxon>Alveolata</taxon>
        <taxon>Ciliophora</taxon>
        <taxon>Intramacronucleata</taxon>
        <taxon>Oligohymenophorea</taxon>
        <taxon>Peniculida</taxon>
        <taxon>Parameciidae</taxon>
        <taxon>Paramecium</taxon>
    </lineage>
</organism>
<sequence length="170" mass="20394">MLKSITRRRKKYIFLDYLIVLFTSLYLRIRTIDMDFYSSIQPNYLWLLTILFGLMFAKIGRVWCIFICVNLNLLSIYYFNNTNNIVFATSIYKLTYDSLILLVICHSFNIFRDKGFQVLTYCYAFGKVTVKQLRYLLIQNISNTSYSYLLYLYHLYVQDADNYNNLIILL</sequence>
<keyword evidence="1" id="KW-1133">Transmembrane helix</keyword>
<reference evidence="2" key="1">
    <citation type="submission" date="2021-01" db="EMBL/GenBank/DDBJ databases">
        <authorList>
            <consortium name="Genoscope - CEA"/>
            <person name="William W."/>
        </authorList>
    </citation>
    <scope>NUCLEOTIDE SEQUENCE</scope>
</reference>
<dbReference type="EMBL" id="CAJJDM010000165">
    <property type="protein sequence ID" value="CAD8114531.1"/>
    <property type="molecule type" value="Genomic_DNA"/>
</dbReference>
<dbReference type="AlphaFoldDB" id="A0A8S1QHQ0"/>
<dbReference type="Proteomes" id="UP000688137">
    <property type="component" value="Unassembled WGS sequence"/>
</dbReference>
<keyword evidence="1" id="KW-0812">Transmembrane</keyword>
<proteinExistence type="predicted"/>
<comment type="caution">
    <text evidence="2">The sequence shown here is derived from an EMBL/GenBank/DDBJ whole genome shotgun (WGS) entry which is preliminary data.</text>
</comment>
<name>A0A8S1QHQ0_PARPR</name>
<protein>
    <submittedName>
        <fullName evidence="2">Uncharacterized protein</fullName>
    </submittedName>
</protein>
<feature type="transmembrane region" description="Helical" evidence="1">
    <location>
        <begin position="91"/>
        <end position="111"/>
    </location>
</feature>
<feature type="transmembrane region" description="Helical" evidence="1">
    <location>
        <begin position="12"/>
        <end position="29"/>
    </location>
</feature>
<accession>A0A8S1QHQ0</accession>
<evidence type="ECO:0000256" key="1">
    <source>
        <dbReference type="SAM" id="Phobius"/>
    </source>
</evidence>
<keyword evidence="1" id="KW-0472">Membrane</keyword>
<evidence type="ECO:0000313" key="2">
    <source>
        <dbReference type="EMBL" id="CAD8114531.1"/>
    </source>
</evidence>
<keyword evidence="3" id="KW-1185">Reference proteome</keyword>